<feature type="repeat" description="WD" evidence="3">
    <location>
        <begin position="451"/>
        <end position="485"/>
    </location>
</feature>
<dbReference type="InterPro" id="IPR001680">
    <property type="entry name" value="WD40_rpt"/>
</dbReference>
<dbReference type="PROSITE" id="PS50082">
    <property type="entry name" value="WD_REPEATS_2"/>
    <property type="match status" value="2"/>
</dbReference>
<dbReference type="Pfam" id="PF00400">
    <property type="entry name" value="WD40"/>
    <property type="match status" value="5"/>
</dbReference>
<dbReference type="InterPro" id="IPR020472">
    <property type="entry name" value="WD40_PAC1"/>
</dbReference>
<evidence type="ECO:0000256" key="1">
    <source>
        <dbReference type="ARBA" id="ARBA00022574"/>
    </source>
</evidence>
<name>A0AAN6Q7H6_9PEZI</name>
<protein>
    <submittedName>
        <fullName evidence="5">WD40 repeat-like protein</fullName>
    </submittedName>
</protein>
<keyword evidence="1 3" id="KW-0853">WD repeat</keyword>
<dbReference type="FunFam" id="2.130.10.10:FF:000733">
    <property type="entry name" value="WD40 repeat-like protein"/>
    <property type="match status" value="1"/>
</dbReference>
<dbReference type="EMBL" id="MU863632">
    <property type="protein sequence ID" value="KAK4102157.1"/>
    <property type="molecule type" value="Genomic_DNA"/>
</dbReference>
<dbReference type="PRINTS" id="PR00320">
    <property type="entry name" value="GPROTEINBRPT"/>
</dbReference>
<dbReference type="InterPro" id="IPR015943">
    <property type="entry name" value="WD40/YVTN_repeat-like_dom_sf"/>
</dbReference>
<dbReference type="Proteomes" id="UP001305647">
    <property type="component" value="Unassembled WGS sequence"/>
</dbReference>
<accession>A0AAN6Q7H6</accession>
<reference evidence="5" key="1">
    <citation type="journal article" date="2023" name="Mol. Phylogenet. Evol.">
        <title>Genome-scale phylogeny and comparative genomics of the fungal order Sordariales.</title>
        <authorList>
            <person name="Hensen N."/>
            <person name="Bonometti L."/>
            <person name="Westerberg I."/>
            <person name="Brannstrom I.O."/>
            <person name="Guillou S."/>
            <person name="Cros-Aarteil S."/>
            <person name="Calhoun S."/>
            <person name="Haridas S."/>
            <person name="Kuo A."/>
            <person name="Mondo S."/>
            <person name="Pangilinan J."/>
            <person name="Riley R."/>
            <person name="LaButti K."/>
            <person name="Andreopoulos B."/>
            <person name="Lipzen A."/>
            <person name="Chen C."/>
            <person name="Yan M."/>
            <person name="Daum C."/>
            <person name="Ng V."/>
            <person name="Clum A."/>
            <person name="Steindorff A."/>
            <person name="Ohm R.A."/>
            <person name="Martin F."/>
            <person name="Silar P."/>
            <person name="Natvig D.O."/>
            <person name="Lalanne C."/>
            <person name="Gautier V."/>
            <person name="Ament-Velasquez S.L."/>
            <person name="Kruys A."/>
            <person name="Hutchinson M.I."/>
            <person name="Powell A.J."/>
            <person name="Barry K."/>
            <person name="Miller A.N."/>
            <person name="Grigoriev I.V."/>
            <person name="Debuchy R."/>
            <person name="Gladieux P."/>
            <person name="Hiltunen Thoren M."/>
            <person name="Johannesson H."/>
        </authorList>
    </citation>
    <scope>NUCLEOTIDE SEQUENCE</scope>
    <source>
        <strain evidence="5">CBS 757.83</strain>
    </source>
</reference>
<sequence>MSGSESQYRPPREDDEAPSAHESHDISTDPNWGRQHWEDDEAASAHQPHGWQTWVDEEGEEEEQAEEDEDEEEAHDDEDEEGQEDEDENEDNESRGGGLEFEVLIEEILDAAREGDNIHGDEGQLEGTAEPQRRVVRIGGGGPGRPFLTQREFLALLRGQYLNPTIEDDETGDGHRFSWNIQSPSGNKRFPKIPSDEGRKLMESGAFGTFDTRAPNRKALARRLLDRELGIYDGPSGQKVNQSLMAQSMIPSTKPEMVIHYDDPVCCGQFSDDGNFFYACVKDFKVRLYDTSSPYNWKHYKTASYPFGQWTMTDAALSPDNKWLAFSSLQPHVGIAATDPNDTGDPYSLNLSEGARPFQGDYVFGGFAIFSVRFSGDGRHIVAGTGANSIVVYDIERRKSLHHVVGHTDDVNAVCFADKMSPHILYSGSDDCTIKVWDTRSMADGREAGAFVGHTEGLTYIDSKGDGRYILSNAKDQTMKLWDLRMAISTSRFQELDATAPTRNRDYEYDYRWQEYEDYQWFQHPHDNSLVTFRGHKVQRTLIRCHFSPPNSTDSRYVYSGSYDGFVYVWNLDATLADKIDVRAATRDAPTRPRTDRRHRLHHRNTHGWEAMVRDVAWHPNAPMLVASSWSGPAQEAGTASLHSFNEGETDEGYPAMGIPVNEDLVPCRDP</sequence>
<feature type="region of interest" description="Disordered" evidence="4">
    <location>
        <begin position="1"/>
        <end position="99"/>
    </location>
</feature>
<dbReference type="PROSITE" id="PS00678">
    <property type="entry name" value="WD_REPEATS_1"/>
    <property type="match status" value="1"/>
</dbReference>
<evidence type="ECO:0000256" key="3">
    <source>
        <dbReference type="PROSITE-ProRule" id="PRU00221"/>
    </source>
</evidence>
<dbReference type="InterPro" id="IPR019775">
    <property type="entry name" value="WD40_repeat_CS"/>
</dbReference>
<evidence type="ECO:0000256" key="4">
    <source>
        <dbReference type="SAM" id="MobiDB-lite"/>
    </source>
</evidence>
<evidence type="ECO:0000313" key="6">
    <source>
        <dbReference type="Proteomes" id="UP001305647"/>
    </source>
</evidence>
<feature type="compositionally biased region" description="Basic and acidic residues" evidence="4">
    <location>
        <begin position="18"/>
        <end position="27"/>
    </location>
</feature>
<proteinExistence type="predicted"/>
<dbReference type="PANTHER" id="PTHR19847:SF7">
    <property type="entry name" value="DDB1- AND CUL4-ASSOCIATED FACTOR 11"/>
    <property type="match status" value="1"/>
</dbReference>
<reference evidence="5" key="2">
    <citation type="submission" date="2023-05" db="EMBL/GenBank/DDBJ databases">
        <authorList>
            <consortium name="Lawrence Berkeley National Laboratory"/>
            <person name="Steindorff A."/>
            <person name="Hensen N."/>
            <person name="Bonometti L."/>
            <person name="Westerberg I."/>
            <person name="Brannstrom I.O."/>
            <person name="Guillou S."/>
            <person name="Cros-Aarteil S."/>
            <person name="Calhoun S."/>
            <person name="Haridas S."/>
            <person name="Kuo A."/>
            <person name="Mondo S."/>
            <person name="Pangilinan J."/>
            <person name="Riley R."/>
            <person name="Labutti K."/>
            <person name="Andreopoulos B."/>
            <person name="Lipzen A."/>
            <person name="Chen C."/>
            <person name="Yanf M."/>
            <person name="Daum C."/>
            <person name="Ng V."/>
            <person name="Clum A."/>
            <person name="Ohm R."/>
            <person name="Martin F."/>
            <person name="Silar P."/>
            <person name="Natvig D."/>
            <person name="Lalanne C."/>
            <person name="Gautier V."/>
            <person name="Ament-Velasquez S.L."/>
            <person name="Kruys A."/>
            <person name="Hutchinson M.I."/>
            <person name="Powell A.J."/>
            <person name="Barry K."/>
            <person name="Miller A.N."/>
            <person name="Grigoriev I.V."/>
            <person name="Debuchy R."/>
            <person name="Gladieux P."/>
            <person name="Thoren M.H."/>
            <person name="Johannesson H."/>
        </authorList>
    </citation>
    <scope>NUCLEOTIDE SEQUENCE</scope>
    <source>
        <strain evidence="5">CBS 757.83</strain>
    </source>
</reference>
<dbReference type="Gene3D" id="2.130.10.10">
    <property type="entry name" value="YVTN repeat-like/Quinoprotein amine dehydrogenase"/>
    <property type="match status" value="2"/>
</dbReference>
<dbReference type="GO" id="GO:0043161">
    <property type="term" value="P:proteasome-mediated ubiquitin-dependent protein catabolic process"/>
    <property type="evidence" value="ECO:0007669"/>
    <property type="project" value="TreeGrafter"/>
</dbReference>
<feature type="compositionally biased region" description="Acidic residues" evidence="4">
    <location>
        <begin position="55"/>
        <end position="91"/>
    </location>
</feature>
<dbReference type="GO" id="GO:0080008">
    <property type="term" value="C:Cul4-RING E3 ubiquitin ligase complex"/>
    <property type="evidence" value="ECO:0007669"/>
    <property type="project" value="TreeGrafter"/>
</dbReference>
<dbReference type="SUPFAM" id="SSF50978">
    <property type="entry name" value="WD40 repeat-like"/>
    <property type="match status" value="1"/>
</dbReference>
<dbReference type="PANTHER" id="PTHR19847">
    <property type="entry name" value="DDB1- AND CUL4-ASSOCIATED FACTOR 11"/>
    <property type="match status" value="1"/>
</dbReference>
<evidence type="ECO:0000313" key="5">
    <source>
        <dbReference type="EMBL" id="KAK4102157.1"/>
    </source>
</evidence>
<dbReference type="SMART" id="SM00320">
    <property type="entry name" value="WD40"/>
    <property type="match status" value="6"/>
</dbReference>
<evidence type="ECO:0000256" key="2">
    <source>
        <dbReference type="ARBA" id="ARBA00022737"/>
    </source>
</evidence>
<keyword evidence="2" id="KW-0677">Repeat</keyword>
<dbReference type="AlphaFoldDB" id="A0AAN6Q7H6"/>
<comment type="caution">
    <text evidence="5">The sequence shown here is derived from an EMBL/GenBank/DDBJ whole genome shotgun (WGS) entry which is preliminary data.</text>
</comment>
<feature type="repeat" description="WD" evidence="3">
    <location>
        <begin position="404"/>
        <end position="441"/>
    </location>
</feature>
<dbReference type="InterPro" id="IPR036322">
    <property type="entry name" value="WD40_repeat_dom_sf"/>
</dbReference>
<organism evidence="5 6">
    <name type="scientific">Parathielavia hyrcaniae</name>
    <dbReference type="NCBI Taxonomy" id="113614"/>
    <lineage>
        <taxon>Eukaryota</taxon>
        <taxon>Fungi</taxon>
        <taxon>Dikarya</taxon>
        <taxon>Ascomycota</taxon>
        <taxon>Pezizomycotina</taxon>
        <taxon>Sordariomycetes</taxon>
        <taxon>Sordariomycetidae</taxon>
        <taxon>Sordariales</taxon>
        <taxon>Chaetomiaceae</taxon>
        <taxon>Parathielavia</taxon>
    </lineage>
</organism>
<dbReference type="InterPro" id="IPR051859">
    <property type="entry name" value="DCAF"/>
</dbReference>
<keyword evidence="6" id="KW-1185">Reference proteome</keyword>
<gene>
    <name evidence="5" type="ORF">N658DRAFT_495512</name>
</gene>
<dbReference type="PROSITE" id="PS50294">
    <property type="entry name" value="WD_REPEATS_REGION"/>
    <property type="match status" value="2"/>
</dbReference>